<sequence>MKFDDEMEIHMENINKPLKLRPPNSLNAAMEGTGVGHTYVLGNFIYKDLKSGQTEIKAIAAPQMGEFSVFA</sequence>
<keyword evidence="2" id="KW-1185">Reference proteome</keyword>
<organism evidence="1 2">
    <name type="scientific">Stephania cephalantha</name>
    <dbReference type="NCBI Taxonomy" id="152367"/>
    <lineage>
        <taxon>Eukaryota</taxon>
        <taxon>Viridiplantae</taxon>
        <taxon>Streptophyta</taxon>
        <taxon>Embryophyta</taxon>
        <taxon>Tracheophyta</taxon>
        <taxon>Spermatophyta</taxon>
        <taxon>Magnoliopsida</taxon>
        <taxon>Ranunculales</taxon>
        <taxon>Menispermaceae</taxon>
        <taxon>Menispermoideae</taxon>
        <taxon>Cissampelideae</taxon>
        <taxon>Stephania</taxon>
    </lineage>
</organism>
<evidence type="ECO:0000313" key="1">
    <source>
        <dbReference type="EMBL" id="KAK9147492.1"/>
    </source>
</evidence>
<comment type="caution">
    <text evidence="1">The sequence shown here is derived from an EMBL/GenBank/DDBJ whole genome shotgun (WGS) entry which is preliminary data.</text>
</comment>
<name>A0AAP0K7V0_9MAGN</name>
<proteinExistence type="predicted"/>
<dbReference type="EMBL" id="JBBNAG010000003">
    <property type="protein sequence ID" value="KAK9147492.1"/>
    <property type="molecule type" value="Genomic_DNA"/>
</dbReference>
<accession>A0AAP0K7V0</accession>
<dbReference type="AlphaFoldDB" id="A0AAP0K7V0"/>
<gene>
    <name evidence="1" type="ORF">Scep_006249</name>
</gene>
<dbReference type="Proteomes" id="UP001419268">
    <property type="component" value="Unassembled WGS sequence"/>
</dbReference>
<evidence type="ECO:0000313" key="2">
    <source>
        <dbReference type="Proteomes" id="UP001419268"/>
    </source>
</evidence>
<protein>
    <submittedName>
        <fullName evidence="1">Uncharacterized protein</fullName>
    </submittedName>
</protein>
<reference evidence="1 2" key="1">
    <citation type="submission" date="2024-01" db="EMBL/GenBank/DDBJ databases">
        <title>Genome assemblies of Stephania.</title>
        <authorList>
            <person name="Yang L."/>
        </authorList>
    </citation>
    <scope>NUCLEOTIDE SEQUENCE [LARGE SCALE GENOMIC DNA]</scope>
    <source>
        <strain evidence="1">JXDWG</strain>
        <tissue evidence="1">Leaf</tissue>
    </source>
</reference>